<keyword evidence="2" id="KW-1133">Transmembrane helix</keyword>
<feature type="compositionally biased region" description="Polar residues" evidence="1">
    <location>
        <begin position="1061"/>
        <end position="1072"/>
    </location>
</feature>
<accession>T0J0F3</accession>
<evidence type="ECO:0000256" key="2">
    <source>
        <dbReference type="SAM" id="Phobius"/>
    </source>
</evidence>
<feature type="transmembrane region" description="Helical" evidence="2">
    <location>
        <begin position="28"/>
        <end position="50"/>
    </location>
</feature>
<reference evidence="3 4" key="1">
    <citation type="journal article" date="2013" name="Genome Announc.">
        <title>Genome Sequence of Novosphingobium lindaniclasticum LE124T, Isolated from a Hexachlorocyclohexane Dumpsite.</title>
        <authorList>
            <person name="Saxena A."/>
            <person name="Nayyar N."/>
            <person name="Sangwan N."/>
            <person name="Kumari R."/>
            <person name="Khurana J.P."/>
            <person name="Lal R."/>
        </authorList>
    </citation>
    <scope>NUCLEOTIDE SEQUENCE [LARGE SCALE GENOMIC DNA]</scope>
    <source>
        <strain evidence="3 4">LE124</strain>
    </source>
</reference>
<dbReference type="EMBL" id="ATHL01000054">
    <property type="protein sequence ID" value="EQB17620.1"/>
    <property type="molecule type" value="Genomic_DNA"/>
</dbReference>
<name>T0J0F3_9SPHN</name>
<keyword evidence="2" id="KW-0812">Transmembrane</keyword>
<evidence type="ECO:0000256" key="1">
    <source>
        <dbReference type="SAM" id="MobiDB-lite"/>
    </source>
</evidence>
<keyword evidence="4" id="KW-1185">Reference proteome</keyword>
<organism evidence="3 4">
    <name type="scientific">Novosphingobium lindaniclasticum LE124</name>
    <dbReference type="NCBI Taxonomy" id="1096930"/>
    <lineage>
        <taxon>Bacteria</taxon>
        <taxon>Pseudomonadati</taxon>
        <taxon>Pseudomonadota</taxon>
        <taxon>Alphaproteobacteria</taxon>
        <taxon>Sphingomonadales</taxon>
        <taxon>Sphingomonadaceae</taxon>
        <taxon>Novosphingobium</taxon>
    </lineage>
</organism>
<feature type="region of interest" description="Disordered" evidence="1">
    <location>
        <begin position="1042"/>
        <end position="1072"/>
    </location>
</feature>
<dbReference type="InterPro" id="IPR021730">
    <property type="entry name" value="YdbH"/>
</dbReference>
<comment type="caution">
    <text evidence="3">The sequence shown here is derived from an EMBL/GenBank/DDBJ whole genome shotgun (WGS) entry which is preliminary data.</text>
</comment>
<dbReference type="Proteomes" id="UP000015527">
    <property type="component" value="Unassembled WGS sequence"/>
</dbReference>
<dbReference type="PATRIC" id="fig|1096930.3.peg.1421"/>
<proteinExistence type="predicted"/>
<evidence type="ECO:0000313" key="4">
    <source>
        <dbReference type="Proteomes" id="UP000015527"/>
    </source>
</evidence>
<dbReference type="AlphaFoldDB" id="T0J0F3"/>
<sequence>MDRMSQDQDQNPVTTELPQPARRSKRRAAAPALIGLGAIAVAGLAGAWFWREDIADDLITEELRKLGLPATYRIERISPSEQVIRNLVVGDPRRPDLVVEELRVATRLNWGWPGVGRITLVRPRLFGSLHGGKLSLGSLDKALRGGGDKDHVLPDLDVAVLDGRALIESDHGRLAARLAGAGALRGGFRGELALVSPKLTAQGCETGRATLYGKLTVSGERPRFKGPLRLGSVVCRDPDLRLAASGAQLDVVLDRLLDGGEGKIGLDGGALRFAGNGASGLTGSGRFTYRKQALNANFKARVTGIVTAQAQIGSLGFDGRMRSSHGFERFDLEGDVSGGGVAIGKSADAALAKGMQAGEGTLAAPLVRKFRKALAEETRGSRLSANLILRRGEDGLTLVLPQGHLRGTSGASVLTLSRVQAQFGGSRPVVTGNFASGGRDLPQVSGRMESDARGHLALQVEMADYAAGDSRLGIPRLTLAQSPDGAMRFSGEARLSGALPGGAARGVVLPVDGRWDADGVVTAWSACTPVRFESLSFANLALDRRSIQICPAPGSSILRSWGEGLDIALGVPRLDVSGRLGQTPIRIASGPLGYAQMAGRPGALTARGVDVALGSAEAPSRFRLARLDAQVGRNIGGTFDEADIGLAAVPLDLRQTAGNWRYSGGVLSIDQARFTLIDRQPAPRFQPLIARDASLRLENNVISAQAIMREPRSAREVVRADIVHDLGKASGHADLAVAGVTFDKDVQAETLSPLLLGIVSDLKGSVRGNGRIDWNERGVTSTGRFASDGLDFAAAFGPVKGLSGDVVFTDLLGFVTAPNQQLKIASVNPGIEVTDGVLGFQMEPGYLLRINGAKWPFMSGTLTLDPATMRIGASETRRYKLSVSGLDAATFVQHLELTNINASGIFDGEVPIVFDEQGGRIVDGYLASRDPGGNVSYLGALTYKDLSAMGNFAFGALKSVDYKHMEIGLNGSISGDILTRIAFDGLSQGSSADKNFLTKQIAKLPIRFIVKIKAPFFSLFGSMRSLYDPAYLTDPRTLGISQGIPPQALPKGGNSARPTPETVQPPVSENNP</sequence>
<feature type="region of interest" description="Disordered" evidence="1">
    <location>
        <begin position="1"/>
        <end position="24"/>
    </location>
</feature>
<gene>
    <name evidence="3" type="ORF">L284_07225</name>
</gene>
<dbReference type="eggNOG" id="COG2911">
    <property type="taxonomic scope" value="Bacteria"/>
</dbReference>
<dbReference type="Pfam" id="PF11739">
    <property type="entry name" value="YdbH-like"/>
    <property type="match status" value="1"/>
</dbReference>
<feature type="compositionally biased region" description="Polar residues" evidence="1">
    <location>
        <begin position="7"/>
        <end position="17"/>
    </location>
</feature>
<protein>
    <submittedName>
        <fullName evidence="3">Uncharacterized protein</fullName>
    </submittedName>
</protein>
<keyword evidence="2" id="KW-0472">Membrane</keyword>
<evidence type="ECO:0000313" key="3">
    <source>
        <dbReference type="EMBL" id="EQB17620.1"/>
    </source>
</evidence>